<dbReference type="InParanoid" id="A0A1P8AUY5"/>
<accession>A0A1P8AUY5</accession>
<dbReference type="Proteomes" id="UP000006548">
    <property type="component" value="Chromosome 1"/>
</dbReference>
<dbReference type="OrthoDB" id="10506960at2759"/>
<reference evidence="1 2" key="1">
    <citation type="journal article" date="2000" name="Nature">
        <title>Sequence and analysis of chromosome 1 of the plant Arabidopsis thaliana.</title>
        <authorList>
            <person name="Theologis A."/>
            <person name="Ecker J.R."/>
            <person name="Palm C.J."/>
            <person name="Federspiel N.A."/>
            <person name="Kaul S."/>
            <person name="White O."/>
            <person name="Alonso J."/>
            <person name="Altafi H."/>
            <person name="Araujo R."/>
            <person name="Bowman C.L."/>
            <person name="Brooks S.Y."/>
            <person name="Buehler E."/>
            <person name="Chan A."/>
            <person name="Chao Q."/>
            <person name="Chen H."/>
            <person name="Cheuk R.F."/>
            <person name="Chin C.W."/>
            <person name="Chung M.K."/>
            <person name="Conn L."/>
            <person name="Conway A.B."/>
            <person name="Conway A.R."/>
            <person name="Creasy T.H."/>
            <person name="Dewar K."/>
            <person name="Dunn P."/>
            <person name="Etgu P."/>
            <person name="Feldblyum T.V."/>
            <person name="Feng J."/>
            <person name="Fong B."/>
            <person name="Fujii C.Y."/>
            <person name="Gill J.E."/>
            <person name="Goldsmith A.D."/>
            <person name="Haas B."/>
            <person name="Hansen N.F."/>
            <person name="Hughes B."/>
            <person name="Huizar L."/>
            <person name="Hunter J.L."/>
            <person name="Jenkins J."/>
            <person name="Johnson-Hopson C."/>
            <person name="Khan S."/>
            <person name="Khaykin E."/>
            <person name="Kim C.J."/>
            <person name="Koo H.L."/>
            <person name="Kremenetskaia I."/>
            <person name="Kurtz D.B."/>
            <person name="Kwan A."/>
            <person name="Lam B."/>
            <person name="Langin-Hooper S."/>
            <person name="Lee A."/>
            <person name="Lee J.M."/>
            <person name="Lenz C.A."/>
            <person name="Li J.H."/>
            <person name="Li Y."/>
            <person name="Lin X."/>
            <person name="Liu S.X."/>
            <person name="Liu Z.A."/>
            <person name="Luros J.S."/>
            <person name="Maiti R."/>
            <person name="Marziali A."/>
            <person name="Militscher J."/>
            <person name="Miranda M."/>
            <person name="Nguyen M."/>
            <person name="Nierman W.C."/>
            <person name="Osborne B.I."/>
            <person name="Pai G."/>
            <person name="Peterson J."/>
            <person name="Pham P.K."/>
            <person name="Rizzo M."/>
            <person name="Rooney T."/>
            <person name="Rowley D."/>
            <person name="Sakano H."/>
            <person name="Salzberg S.L."/>
            <person name="Schwartz J.R."/>
            <person name="Shinn P."/>
            <person name="Southwick A.M."/>
            <person name="Sun H."/>
            <person name="Tallon L.J."/>
            <person name="Tambunga G."/>
            <person name="Toriumi M.J."/>
            <person name="Town C.D."/>
            <person name="Utterback T."/>
            <person name="Van Aken S."/>
            <person name="Vaysberg M."/>
            <person name="Vysotskaia V.S."/>
            <person name="Walker M."/>
            <person name="Wu D."/>
            <person name="Yu G."/>
            <person name="Fraser C.M."/>
            <person name="Venter J.C."/>
            <person name="Davis R.W."/>
        </authorList>
    </citation>
    <scope>NUCLEOTIDE SEQUENCE [LARGE SCALE GENOMIC DNA]</scope>
    <source>
        <strain evidence="2">cv. Columbia</strain>
    </source>
</reference>
<dbReference type="KEGG" id="ath:AT1G29535"/>
<dbReference type="EMBL" id="CP002684">
    <property type="protein sequence ID" value="ANM60445.1"/>
    <property type="molecule type" value="Genomic_DNA"/>
</dbReference>
<dbReference type="RefSeq" id="NP_001322731.1">
    <property type="nucleotide sequence ID" value="NM_001332861.1"/>
</dbReference>
<organism evidence="1 2">
    <name type="scientific">Arabidopsis thaliana</name>
    <name type="common">Mouse-ear cress</name>
    <dbReference type="NCBI Taxonomy" id="3702"/>
    <lineage>
        <taxon>Eukaryota</taxon>
        <taxon>Viridiplantae</taxon>
        <taxon>Streptophyta</taxon>
        <taxon>Embryophyta</taxon>
        <taxon>Tracheophyta</taxon>
        <taxon>Spermatophyta</taxon>
        <taxon>Magnoliopsida</taxon>
        <taxon>eudicotyledons</taxon>
        <taxon>Gunneridae</taxon>
        <taxon>Pentapetalae</taxon>
        <taxon>rosids</taxon>
        <taxon>malvids</taxon>
        <taxon>Brassicales</taxon>
        <taxon>Brassicaceae</taxon>
        <taxon>Camelineae</taxon>
        <taxon>Arabidopsis</taxon>
    </lineage>
</organism>
<keyword evidence="2" id="KW-1185">Reference proteome</keyword>
<feature type="non-terminal residue" evidence="1">
    <location>
        <position position="1"/>
    </location>
</feature>
<proteinExistence type="predicted"/>
<dbReference type="GeneID" id="28717279"/>
<dbReference type="ExpressionAtlas" id="A0A1P8AUY5">
    <property type="expression patterns" value="baseline and differential"/>
</dbReference>
<evidence type="ECO:0000313" key="2">
    <source>
        <dbReference type="Proteomes" id="UP000006548"/>
    </source>
</evidence>
<sequence length="71" mass="8161">KRRETLDSRNGNKSLSFSFTLPSISVRFRFLHLIKLSKSLSLLGFKRLSSSCRYQISLYSFAHGFTSSKLL</sequence>
<evidence type="ECO:0000313" key="1">
    <source>
        <dbReference type="EMBL" id="ANM60445.1"/>
    </source>
</evidence>
<reference evidence="2" key="2">
    <citation type="journal article" date="2017" name="Plant J.">
        <title>Araport11: a complete reannotation of the Arabidopsis thaliana reference genome.</title>
        <authorList>
            <person name="Cheng C.Y."/>
            <person name="Krishnakumar V."/>
            <person name="Chan A.P."/>
            <person name="Thibaud-Nissen F."/>
            <person name="Schobel S."/>
            <person name="Town C.D."/>
        </authorList>
    </citation>
    <scope>GENOME REANNOTATION</scope>
    <source>
        <strain evidence="2">cv. Columbia</strain>
    </source>
</reference>
<dbReference type="AlphaFoldDB" id="A0A1P8AUY5"/>
<dbReference type="TAIR" id="AT1G29535"/>
<name>A0A1P8AUY5_ARATH</name>
<protein>
    <submittedName>
        <fullName evidence="1">Uncharacterized protein</fullName>
    </submittedName>
</protein>
<gene>
    <name evidence="1" type="ordered locus">At1g29535</name>
</gene>